<sequence length="91" mass="10865">MYREMLQHGNIELYCDRWPCDRECGKFHERFINTTKLRRMKTITESVDHVPSTSEAKAKGVFEEIMEAAARKVRLQQELKYDMKIVNKAVW</sequence>
<protein>
    <submittedName>
        <fullName evidence="2">FLYWCH-type domain-containing protein</fullName>
    </submittedName>
</protein>
<reference evidence="2" key="1">
    <citation type="submission" date="2016-11" db="UniProtKB">
        <authorList>
            <consortium name="WormBaseParasite"/>
        </authorList>
    </citation>
    <scope>IDENTIFICATION</scope>
</reference>
<proteinExistence type="predicted"/>
<evidence type="ECO:0000313" key="2">
    <source>
        <dbReference type="WBParaSite" id="Csp11.Scaffold515.g2662.t1"/>
    </source>
</evidence>
<evidence type="ECO:0000313" key="1">
    <source>
        <dbReference type="Proteomes" id="UP000095282"/>
    </source>
</evidence>
<dbReference type="WBParaSite" id="Csp11.Scaffold515.g2662.t1">
    <property type="protein sequence ID" value="Csp11.Scaffold515.g2662.t1"/>
    <property type="gene ID" value="Csp11.Scaffold515.g2662"/>
</dbReference>
<organism evidence="1 2">
    <name type="scientific">Caenorhabditis tropicalis</name>
    <dbReference type="NCBI Taxonomy" id="1561998"/>
    <lineage>
        <taxon>Eukaryota</taxon>
        <taxon>Metazoa</taxon>
        <taxon>Ecdysozoa</taxon>
        <taxon>Nematoda</taxon>
        <taxon>Chromadorea</taxon>
        <taxon>Rhabditida</taxon>
        <taxon>Rhabditina</taxon>
        <taxon>Rhabditomorpha</taxon>
        <taxon>Rhabditoidea</taxon>
        <taxon>Rhabditidae</taxon>
        <taxon>Peloderinae</taxon>
        <taxon>Caenorhabditis</taxon>
    </lineage>
</organism>
<accession>A0A1I7T5R5</accession>
<name>A0A1I7T5R5_9PELO</name>
<dbReference type="Proteomes" id="UP000095282">
    <property type="component" value="Unplaced"/>
</dbReference>
<dbReference type="AlphaFoldDB" id="A0A1I7T5R5"/>
<keyword evidence="1" id="KW-1185">Reference proteome</keyword>
<dbReference type="eggNOG" id="ENOG502TJZ3">
    <property type="taxonomic scope" value="Eukaryota"/>
</dbReference>